<dbReference type="Proteomes" id="UP001497497">
    <property type="component" value="Unassembled WGS sequence"/>
</dbReference>
<feature type="compositionally biased region" description="Low complexity" evidence="1">
    <location>
        <begin position="69"/>
        <end position="80"/>
    </location>
</feature>
<evidence type="ECO:0000313" key="2">
    <source>
        <dbReference type="EMBL" id="CAL1535650.1"/>
    </source>
</evidence>
<reference evidence="2 3" key="1">
    <citation type="submission" date="2024-04" db="EMBL/GenBank/DDBJ databases">
        <authorList>
            <consortium name="Genoscope - CEA"/>
            <person name="William W."/>
        </authorList>
    </citation>
    <scope>NUCLEOTIDE SEQUENCE [LARGE SCALE GENOMIC DNA]</scope>
</reference>
<proteinExistence type="predicted"/>
<keyword evidence="3" id="KW-1185">Reference proteome</keyword>
<feature type="non-terminal residue" evidence="2">
    <location>
        <position position="1"/>
    </location>
</feature>
<name>A0AAV2HNM3_LYMST</name>
<sequence length="177" mass="18683">TQTILDLAAGETQPPTELSSKQLPLNVVTGHGELPNPLLTKASVPSFSSITDIAASQTDQVKQDTNLYSPSHPTSSPVTSRFSKLVHSDSSCGDEIAHSNSGHANRTPLLPVAGDHQVLPTVEQPFGDIDYRARPPVINTCPSSSNQVQPIMGPVHSVASNSTGIYQPHQGYDPKGA</sequence>
<protein>
    <submittedName>
        <fullName evidence="2">Uncharacterized protein</fullName>
    </submittedName>
</protein>
<evidence type="ECO:0000313" key="3">
    <source>
        <dbReference type="Proteomes" id="UP001497497"/>
    </source>
</evidence>
<feature type="region of interest" description="Disordered" evidence="1">
    <location>
        <begin position="67"/>
        <end position="110"/>
    </location>
</feature>
<feature type="compositionally biased region" description="Polar residues" evidence="1">
    <location>
        <begin position="140"/>
        <end position="149"/>
    </location>
</feature>
<dbReference type="EMBL" id="CAXITT010000207">
    <property type="protein sequence ID" value="CAL1535650.1"/>
    <property type="molecule type" value="Genomic_DNA"/>
</dbReference>
<evidence type="ECO:0000256" key="1">
    <source>
        <dbReference type="SAM" id="MobiDB-lite"/>
    </source>
</evidence>
<feature type="non-terminal residue" evidence="2">
    <location>
        <position position="177"/>
    </location>
</feature>
<organism evidence="2 3">
    <name type="scientific">Lymnaea stagnalis</name>
    <name type="common">Great pond snail</name>
    <name type="synonym">Helix stagnalis</name>
    <dbReference type="NCBI Taxonomy" id="6523"/>
    <lineage>
        <taxon>Eukaryota</taxon>
        <taxon>Metazoa</taxon>
        <taxon>Spiralia</taxon>
        <taxon>Lophotrochozoa</taxon>
        <taxon>Mollusca</taxon>
        <taxon>Gastropoda</taxon>
        <taxon>Heterobranchia</taxon>
        <taxon>Euthyneura</taxon>
        <taxon>Panpulmonata</taxon>
        <taxon>Hygrophila</taxon>
        <taxon>Lymnaeoidea</taxon>
        <taxon>Lymnaeidae</taxon>
        <taxon>Lymnaea</taxon>
    </lineage>
</organism>
<dbReference type="AlphaFoldDB" id="A0AAV2HNM3"/>
<gene>
    <name evidence="2" type="ORF">GSLYS_00009610001</name>
</gene>
<comment type="caution">
    <text evidence="2">The sequence shown here is derived from an EMBL/GenBank/DDBJ whole genome shotgun (WGS) entry which is preliminary data.</text>
</comment>
<accession>A0AAV2HNM3</accession>
<feature type="region of interest" description="Disordered" evidence="1">
    <location>
        <begin position="137"/>
        <end position="177"/>
    </location>
</feature>